<dbReference type="PANTHER" id="PTHR43294:SF13">
    <property type="entry name" value="SODIUM_POTASSIUM-TRANSPORTING ATPASE SUBUNIT ALPHA"/>
    <property type="match status" value="1"/>
</dbReference>
<dbReference type="SUPFAM" id="SSF81665">
    <property type="entry name" value="Calcium ATPase, transmembrane domain M"/>
    <property type="match status" value="1"/>
</dbReference>
<evidence type="ECO:0000259" key="4">
    <source>
        <dbReference type="Pfam" id="PF00122"/>
    </source>
</evidence>
<sequence length="292" mass="32984">MESFKYLQACVVRHGESRNINPNKIVVGDIVEIHRGNRIPADIRIIRAHGLKVDNSSLTGESEPQARRIEYTSDDILETRNLTFFGTFAVESIEHGNTPLAGEINHFIRIITIIAVVVAVVFLISIIVAQVPEGLLATVTVCLTLTAQRMARKNCLNALARYASLCNTATFKDNPSNRSRPIIQRECEGDASEIAILKYMEAIISNVSHYRSKNAKICEVQFSSSNRYQLSIHSTYDQDERYLLVMKGASKTILKNCSTIYVDGCEIEFNKFWKRQYEAAFNELSKKKLNFI</sequence>
<accession>A0A819X0U9</accession>
<dbReference type="AlphaFoldDB" id="A0A819X0U9"/>
<dbReference type="SUPFAM" id="SSF81660">
    <property type="entry name" value="Metal cation-transporting ATPase, ATP-binding domain N"/>
    <property type="match status" value="1"/>
</dbReference>
<dbReference type="InterPro" id="IPR050510">
    <property type="entry name" value="Cation_transp_ATPase_P-type"/>
</dbReference>
<feature type="transmembrane region" description="Helical" evidence="3">
    <location>
        <begin position="107"/>
        <end position="128"/>
    </location>
</feature>
<protein>
    <recommendedName>
        <fullName evidence="4">P-type ATPase A domain-containing protein</fullName>
    </recommendedName>
</protein>
<dbReference type="Gene3D" id="1.20.1110.10">
    <property type="entry name" value="Calcium-transporting ATPase, transmembrane domain"/>
    <property type="match status" value="1"/>
</dbReference>
<proteinExistence type="predicted"/>
<dbReference type="GO" id="GO:0030007">
    <property type="term" value="P:intracellular potassium ion homeostasis"/>
    <property type="evidence" value="ECO:0007669"/>
    <property type="project" value="TreeGrafter"/>
</dbReference>
<dbReference type="GO" id="GO:0006883">
    <property type="term" value="P:intracellular sodium ion homeostasis"/>
    <property type="evidence" value="ECO:0007669"/>
    <property type="project" value="TreeGrafter"/>
</dbReference>
<dbReference type="GO" id="GO:1990573">
    <property type="term" value="P:potassium ion import across plasma membrane"/>
    <property type="evidence" value="ECO:0007669"/>
    <property type="project" value="TreeGrafter"/>
</dbReference>
<dbReference type="Pfam" id="PF13246">
    <property type="entry name" value="Cation_ATPase"/>
    <property type="match status" value="1"/>
</dbReference>
<reference evidence="5" key="1">
    <citation type="submission" date="2021-02" db="EMBL/GenBank/DDBJ databases">
        <authorList>
            <person name="Nowell W R."/>
        </authorList>
    </citation>
    <scope>NUCLEOTIDE SEQUENCE</scope>
</reference>
<dbReference type="InterPro" id="IPR023299">
    <property type="entry name" value="ATPase_P-typ_cyto_dom_N"/>
</dbReference>
<dbReference type="SUPFAM" id="SSF81653">
    <property type="entry name" value="Calcium ATPase, transduction domain A"/>
    <property type="match status" value="1"/>
</dbReference>
<dbReference type="Proteomes" id="UP000663836">
    <property type="component" value="Unassembled WGS sequence"/>
</dbReference>
<evidence type="ECO:0000313" key="6">
    <source>
        <dbReference type="Proteomes" id="UP000663836"/>
    </source>
</evidence>
<comment type="caution">
    <text evidence="5">The sequence shown here is derived from an EMBL/GenBank/DDBJ whole genome shotgun (WGS) entry which is preliminary data.</text>
</comment>
<dbReference type="Gene3D" id="2.70.150.10">
    <property type="entry name" value="Calcium-transporting ATPase, cytoplasmic transduction domain A"/>
    <property type="match status" value="1"/>
</dbReference>
<keyword evidence="3" id="KW-0812">Transmembrane</keyword>
<evidence type="ECO:0000256" key="3">
    <source>
        <dbReference type="SAM" id="Phobius"/>
    </source>
</evidence>
<feature type="domain" description="P-type ATPase A" evidence="4">
    <location>
        <begin position="8"/>
        <end position="91"/>
    </location>
</feature>
<dbReference type="GO" id="GO:0000166">
    <property type="term" value="F:nucleotide binding"/>
    <property type="evidence" value="ECO:0007669"/>
    <property type="project" value="InterPro"/>
</dbReference>
<dbReference type="Pfam" id="PF00122">
    <property type="entry name" value="E1-E2_ATPase"/>
    <property type="match status" value="1"/>
</dbReference>
<evidence type="ECO:0000256" key="2">
    <source>
        <dbReference type="ARBA" id="ARBA00022475"/>
    </source>
</evidence>
<dbReference type="Gene3D" id="3.40.1110.10">
    <property type="entry name" value="Calcium-transporting ATPase, cytoplasmic domain N"/>
    <property type="match status" value="1"/>
</dbReference>
<comment type="subcellular location">
    <subcellularLocation>
        <location evidence="1">Cell membrane</location>
        <topology evidence="1">Multi-pass membrane protein</topology>
    </subcellularLocation>
</comment>
<keyword evidence="2" id="KW-1003">Cell membrane</keyword>
<dbReference type="GO" id="GO:0005886">
    <property type="term" value="C:plasma membrane"/>
    <property type="evidence" value="ECO:0007669"/>
    <property type="project" value="UniProtKB-SubCell"/>
</dbReference>
<evidence type="ECO:0000256" key="1">
    <source>
        <dbReference type="ARBA" id="ARBA00004651"/>
    </source>
</evidence>
<dbReference type="PANTHER" id="PTHR43294">
    <property type="entry name" value="SODIUM/POTASSIUM-TRANSPORTING ATPASE SUBUNIT ALPHA"/>
    <property type="match status" value="1"/>
</dbReference>
<name>A0A819X0U9_9BILA</name>
<keyword evidence="3" id="KW-1133">Transmembrane helix</keyword>
<dbReference type="EMBL" id="CAJOBD010009422">
    <property type="protein sequence ID" value="CAF4134863.1"/>
    <property type="molecule type" value="Genomic_DNA"/>
</dbReference>
<dbReference type="InterPro" id="IPR059000">
    <property type="entry name" value="ATPase_P-type_domA"/>
</dbReference>
<evidence type="ECO:0000313" key="5">
    <source>
        <dbReference type="EMBL" id="CAF4134863.1"/>
    </source>
</evidence>
<dbReference type="GO" id="GO:1902600">
    <property type="term" value="P:proton transmembrane transport"/>
    <property type="evidence" value="ECO:0007669"/>
    <property type="project" value="TreeGrafter"/>
</dbReference>
<gene>
    <name evidence="5" type="ORF">JBS370_LOCUS33226</name>
</gene>
<organism evidence="5 6">
    <name type="scientific">Rotaria sordida</name>
    <dbReference type="NCBI Taxonomy" id="392033"/>
    <lineage>
        <taxon>Eukaryota</taxon>
        <taxon>Metazoa</taxon>
        <taxon>Spiralia</taxon>
        <taxon>Gnathifera</taxon>
        <taxon>Rotifera</taxon>
        <taxon>Eurotatoria</taxon>
        <taxon>Bdelloidea</taxon>
        <taxon>Philodinida</taxon>
        <taxon>Philodinidae</taxon>
        <taxon>Rotaria</taxon>
    </lineage>
</organism>
<dbReference type="InterPro" id="IPR023298">
    <property type="entry name" value="ATPase_P-typ_TM_dom_sf"/>
</dbReference>
<dbReference type="GO" id="GO:0036376">
    <property type="term" value="P:sodium ion export across plasma membrane"/>
    <property type="evidence" value="ECO:0007669"/>
    <property type="project" value="TreeGrafter"/>
</dbReference>
<keyword evidence="3" id="KW-0472">Membrane</keyword>
<dbReference type="InterPro" id="IPR008250">
    <property type="entry name" value="ATPase_P-typ_transduc_dom_A_sf"/>
</dbReference>
<dbReference type="GO" id="GO:0005391">
    <property type="term" value="F:P-type sodium:potassium-exchanging transporter activity"/>
    <property type="evidence" value="ECO:0007669"/>
    <property type="project" value="TreeGrafter"/>
</dbReference>